<evidence type="ECO:0000313" key="1">
    <source>
        <dbReference type="EMBL" id="KAJ5372702.1"/>
    </source>
</evidence>
<reference evidence="1" key="1">
    <citation type="submission" date="2022-12" db="EMBL/GenBank/DDBJ databases">
        <authorList>
            <person name="Petersen C."/>
        </authorList>
    </citation>
    <scope>NUCLEOTIDE SEQUENCE</scope>
    <source>
        <strain evidence="1">IBT 3081</strain>
    </source>
</reference>
<reference evidence="1" key="2">
    <citation type="journal article" date="2023" name="IMA Fungus">
        <title>Comparative genomic study of the Penicillium genus elucidates a diverse pangenome and 15 lateral gene transfer events.</title>
        <authorList>
            <person name="Petersen C."/>
            <person name="Sorensen T."/>
            <person name="Nielsen M.R."/>
            <person name="Sondergaard T.E."/>
            <person name="Sorensen J.L."/>
            <person name="Fitzpatrick D.A."/>
            <person name="Frisvad J.C."/>
            <person name="Nielsen K.L."/>
        </authorList>
    </citation>
    <scope>NUCLEOTIDE SEQUENCE</scope>
    <source>
        <strain evidence="1">IBT 3081</strain>
    </source>
</reference>
<protein>
    <submittedName>
        <fullName evidence="1">Uncharacterized protein</fullName>
    </submittedName>
</protein>
<name>A0A9W9V8I4_9EURO</name>
<evidence type="ECO:0000313" key="2">
    <source>
        <dbReference type="Proteomes" id="UP001147752"/>
    </source>
</evidence>
<dbReference type="AlphaFoldDB" id="A0A9W9V8I4"/>
<dbReference type="GeneID" id="81461621"/>
<dbReference type="EMBL" id="JAPZBT010000002">
    <property type="protein sequence ID" value="KAJ5372702.1"/>
    <property type="molecule type" value="Genomic_DNA"/>
</dbReference>
<comment type="caution">
    <text evidence="1">The sequence shown here is derived from an EMBL/GenBank/DDBJ whole genome shotgun (WGS) entry which is preliminary data.</text>
</comment>
<proteinExistence type="predicted"/>
<accession>A0A9W9V8I4</accession>
<gene>
    <name evidence="1" type="ORF">N7517_004708</name>
</gene>
<keyword evidence="2" id="KW-1185">Reference proteome</keyword>
<dbReference type="Proteomes" id="UP001147752">
    <property type="component" value="Unassembled WGS sequence"/>
</dbReference>
<dbReference type="RefSeq" id="XP_056578688.1">
    <property type="nucleotide sequence ID" value="XM_056722438.1"/>
</dbReference>
<sequence>MKKLTKEVADQQRVSVPDDRQLEQLTQLRVQRARYAEIRRRLLRLASHIRECIVTLLRPYSYPLHPVVVYRLANYKARLTGIMENLRTLQAEERLGRHEERLSGAT</sequence>
<organism evidence="1 2">
    <name type="scientific">Penicillium concentricum</name>
    <dbReference type="NCBI Taxonomy" id="293559"/>
    <lineage>
        <taxon>Eukaryota</taxon>
        <taxon>Fungi</taxon>
        <taxon>Dikarya</taxon>
        <taxon>Ascomycota</taxon>
        <taxon>Pezizomycotina</taxon>
        <taxon>Eurotiomycetes</taxon>
        <taxon>Eurotiomycetidae</taxon>
        <taxon>Eurotiales</taxon>
        <taxon>Aspergillaceae</taxon>
        <taxon>Penicillium</taxon>
    </lineage>
</organism>
<dbReference type="OrthoDB" id="4375866at2759"/>